<dbReference type="Proteomes" id="UP001196413">
    <property type="component" value="Unassembled WGS sequence"/>
</dbReference>
<feature type="region of interest" description="Disordered" evidence="1">
    <location>
        <begin position="93"/>
        <end position="114"/>
    </location>
</feature>
<name>A0AAD5NBS8_PARTN</name>
<comment type="caution">
    <text evidence="2">The sequence shown here is derived from an EMBL/GenBank/DDBJ whole genome shotgun (WGS) entry which is preliminary data.</text>
</comment>
<accession>A0AAD5NBS8</accession>
<organism evidence="2 3">
    <name type="scientific">Parelaphostrongylus tenuis</name>
    <name type="common">Meningeal worm</name>
    <dbReference type="NCBI Taxonomy" id="148309"/>
    <lineage>
        <taxon>Eukaryota</taxon>
        <taxon>Metazoa</taxon>
        <taxon>Ecdysozoa</taxon>
        <taxon>Nematoda</taxon>
        <taxon>Chromadorea</taxon>
        <taxon>Rhabditida</taxon>
        <taxon>Rhabditina</taxon>
        <taxon>Rhabditomorpha</taxon>
        <taxon>Strongyloidea</taxon>
        <taxon>Metastrongylidae</taxon>
        <taxon>Parelaphostrongylus</taxon>
    </lineage>
</organism>
<dbReference type="AlphaFoldDB" id="A0AAD5NBS8"/>
<gene>
    <name evidence="2" type="ORF">KIN20_025329</name>
</gene>
<proteinExistence type="predicted"/>
<evidence type="ECO:0000313" key="3">
    <source>
        <dbReference type="Proteomes" id="UP001196413"/>
    </source>
</evidence>
<dbReference type="EMBL" id="JAHQIW010005175">
    <property type="protein sequence ID" value="KAJ1365104.1"/>
    <property type="molecule type" value="Genomic_DNA"/>
</dbReference>
<evidence type="ECO:0000313" key="2">
    <source>
        <dbReference type="EMBL" id="KAJ1365104.1"/>
    </source>
</evidence>
<reference evidence="2" key="1">
    <citation type="submission" date="2021-06" db="EMBL/GenBank/DDBJ databases">
        <title>Parelaphostrongylus tenuis whole genome reference sequence.</title>
        <authorList>
            <person name="Garwood T.J."/>
            <person name="Larsen P.A."/>
            <person name="Fountain-Jones N.M."/>
            <person name="Garbe J.R."/>
            <person name="Macchietto M.G."/>
            <person name="Kania S.A."/>
            <person name="Gerhold R.W."/>
            <person name="Richards J.E."/>
            <person name="Wolf T.M."/>
        </authorList>
    </citation>
    <scope>NUCLEOTIDE SEQUENCE</scope>
    <source>
        <strain evidence="2">MNPRO001-30</strain>
        <tissue evidence="2">Meninges</tissue>
    </source>
</reference>
<protein>
    <submittedName>
        <fullName evidence="2">Uncharacterized protein</fullName>
    </submittedName>
</protein>
<feature type="compositionally biased region" description="Acidic residues" evidence="1">
    <location>
        <begin position="103"/>
        <end position="114"/>
    </location>
</feature>
<sequence length="114" mass="13461">MLQKSVQKVWNFIHKRNLKTEQRSSPFIKPSILLGCDQLWTLMKQVESHIQFPSGLYLLPTTIEYLCTGAIKETNQMHGKEKEHMLLKLHYKEGDESTRQMQDNDDDMDEWDGH</sequence>
<evidence type="ECO:0000256" key="1">
    <source>
        <dbReference type="SAM" id="MobiDB-lite"/>
    </source>
</evidence>
<keyword evidence="3" id="KW-1185">Reference proteome</keyword>